<name>A0ABP7ZK35_9MICO</name>
<reference evidence="2" key="1">
    <citation type="journal article" date="2014" name="Int. J. Syst. Evol. Microbiol.">
        <title>Complete genome of a new Firmicutes species belonging to the dominant human colonic microbiota ('Ruminococcus bicirculans') reveals two chromosomes and a selective capacity to utilize plant glucans.</title>
        <authorList>
            <consortium name="NISC Comparative Sequencing Program"/>
            <person name="Wegmann U."/>
            <person name="Louis P."/>
            <person name="Goesmann A."/>
            <person name="Henrissat B."/>
            <person name="Duncan S.H."/>
            <person name="Flint H.J."/>
        </authorList>
    </citation>
    <scope>NUCLEOTIDE SEQUENCE</scope>
    <source>
        <strain evidence="2">JCM 17590</strain>
    </source>
</reference>
<comment type="caution">
    <text evidence="2">The sequence shown here is derived from an EMBL/GenBank/DDBJ whole genome shotgun (WGS) entry which is preliminary data.</text>
</comment>
<gene>
    <name evidence="2" type="ORF">GCM10022286_17850</name>
</gene>
<dbReference type="Gene3D" id="1.10.3210.10">
    <property type="entry name" value="Hypothetical protein af1432"/>
    <property type="match status" value="1"/>
</dbReference>
<reference evidence="2" key="2">
    <citation type="submission" date="2023-12" db="EMBL/GenBank/DDBJ databases">
        <authorList>
            <person name="Sun Q."/>
            <person name="Inoue M."/>
        </authorList>
    </citation>
    <scope>NUCLEOTIDE SEQUENCE</scope>
    <source>
        <strain evidence="2">JCM 17590</strain>
    </source>
</reference>
<dbReference type="PANTHER" id="PTHR35569">
    <property type="entry name" value="CYANAMIDE HYDRATASE DDI2-RELATED"/>
    <property type="match status" value="1"/>
</dbReference>
<sequence length="212" mass="23553">MTELIAGIEIPDTEAAADTTRLVSESTSPLLYHHSRRTFLFATLHARRLALEPDVELLYIASMFHDVGLQTPFSDKIQRFEVDGADHVRRFLLERGFSSDAADTAWEAVALHSTPEIPGRMGPEIALTHLGVLTDVVGFGFDGIDSDTIAEITAVHPRENFKHGFIRELHDGVVHRPQTTYGAINADALEHHSPGFPRINLVERVKNSPWAE</sequence>
<evidence type="ECO:0000313" key="3">
    <source>
        <dbReference type="Proteomes" id="UP001415169"/>
    </source>
</evidence>
<dbReference type="PANTHER" id="PTHR35569:SF1">
    <property type="entry name" value="CYANAMIDE HYDRATASE DDI2-RELATED"/>
    <property type="match status" value="1"/>
</dbReference>
<dbReference type="Proteomes" id="UP001415169">
    <property type="component" value="Unassembled WGS sequence"/>
</dbReference>
<dbReference type="InterPro" id="IPR003607">
    <property type="entry name" value="HD/PDEase_dom"/>
</dbReference>
<organism evidence="2 3">
    <name type="scientific">Gryllotalpicola daejeonensis</name>
    <dbReference type="NCBI Taxonomy" id="993087"/>
    <lineage>
        <taxon>Bacteria</taxon>
        <taxon>Bacillati</taxon>
        <taxon>Actinomycetota</taxon>
        <taxon>Actinomycetes</taxon>
        <taxon>Micrococcales</taxon>
        <taxon>Microbacteriaceae</taxon>
        <taxon>Gryllotalpicola</taxon>
    </lineage>
</organism>
<evidence type="ECO:0000259" key="1">
    <source>
        <dbReference type="Pfam" id="PF01966"/>
    </source>
</evidence>
<dbReference type="RefSeq" id="WP_344791412.1">
    <property type="nucleotide sequence ID" value="NZ_BAABBV010000001.1"/>
</dbReference>
<dbReference type="EMBL" id="BAABBV010000001">
    <property type="protein sequence ID" value="GAA4160986.1"/>
    <property type="molecule type" value="Genomic_DNA"/>
</dbReference>
<dbReference type="InterPro" id="IPR006674">
    <property type="entry name" value="HD_domain"/>
</dbReference>
<dbReference type="Pfam" id="PF01966">
    <property type="entry name" value="HD"/>
    <property type="match status" value="1"/>
</dbReference>
<proteinExistence type="predicted"/>
<keyword evidence="3" id="KW-1185">Reference proteome</keyword>
<protein>
    <submittedName>
        <fullName evidence="2">HD domain-containing protein</fullName>
    </submittedName>
</protein>
<accession>A0ABP7ZK35</accession>
<evidence type="ECO:0000313" key="2">
    <source>
        <dbReference type="EMBL" id="GAA4160986.1"/>
    </source>
</evidence>
<feature type="domain" description="HD" evidence="1">
    <location>
        <begin position="32"/>
        <end position="117"/>
    </location>
</feature>
<dbReference type="CDD" id="cd00077">
    <property type="entry name" value="HDc"/>
    <property type="match status" value="1"/>
</dbReference>
<dbReference type="SUPFAM" id="SSF109604">
    <property type="entry name" value="HD-domain/PDEase-like"/>
    <property type="match status" value="1"/>
</dbReference>